<keyword evidence="1" id="KW-0812">Transmembrane</keyword>
<organism evidence="2 3">
    <name type="scientific">Mycena chlorophos</name>
    <name type="common">Agaric fungus</name>
    <name type="synonym">Agaricus chlorophos</name>
    <dbReference type="NCBI Taxonomy" id="658473"/>
    <lineage>
        <taxon>Eukaryota</taxon>
        <taxon>Fungi</taxon>
        <taxon>Dikarya</taxon>
        <taxon>Basidiomycota</taxon>
        <taxon>Agaricomycotina</taxon>
        <taxon>Agaricomycetes</taxon>
        <taxon>Agaricomycetidae</taxon>
        <taxon>Agaricales</taxon>
        <taxon>Marasmiineae</taxon>
        <taxon>Mycenaceae</taxon>
        <taxon>Mycena</taxon>
    </lineage>
</organism>
<name>A0ABQ0L3H0_MYCCL</name>
<keyword evidence="3" id="KW-1185">Reference proteome</keyword>
<accession>A0ABQ0L3H0</accession>
<dbReference type="Proteomes" id="UP000815677">
    <property type="component" value="Unassembled WGS sequence"/>
</dbReference>
<dbReference type="EMBL" id="DF840609">
    <property type="protein sequence ID" value="GAT45052.1"/>
    <property type="molecule type" value="Genomic_DNA"/>
</dbReference>
<feature type="transmembrane region" description="Helical" evidence="1">
    <location>
        <begin position="183"/>
        <end position="204"/>
    </location>
</feature>
<evidence type="ECO:0008006" key="4">
    <source>
        <dbReference type="Google" id="ProtNLM"/>
    </source>
</evidence>
<reference evidence="2" key="1">
    <citation type="submission" date="2014-09" db="EMBL/GenBank/DDBJ databases">
        <title>Genome sequence of the luminous mushroom Mycena chlorophos for searching fungal bioluminescence genes.</title>
        <authorList>
            <person name="Tanaka Y."/>
            <person name="Kasuga D."/>
            <person name="Oba Y."/>
            <person name="Hase S."/>
            <person name="Sato K."/>
            <person name="Oba Y."/>
            <person name="Sakakibara Y."/>
        </authorList>
    </citation>
    <scope>NUCLEOTIDE SEQUENCE</scope>
</reference>
<feature type="transmembrane region" description="Helical" evidence="1">
    <location>
        <begin position="261"/>
        <end position="283"/>
    </location>
</feature>
<keyword evidence="1" id="KW-1133">Transmembrane helix</keyword>
<feature type="transmembrane region" description="Helical" evidence="1">
    <location>
        <begin position="233"/>
        <end position="255"/>
    </location>
</feature>
<keyword evidence="1" id="KW-0472">Membrane</keyword>
<evidence type="ECO:0000256" key="1">
    <source>
        <dbReference type="SAM" id="Phobius"/>
    </source>
</evidence>
<evidence type="ECO:0000313" key="2">
    <source>
        <dbReference type="EMBL" id="GAT45052.1"/>
    </source>
</evidence>
<gene>
    <name evidence="2" type="ORF">MCHLO_02648</name>
</gene>
<protein>
    <recommendedName>
        <fullName evidence="4">Extracellular membrane protein CFEM domain-containing protein</fullName>
    </recommendedName>
</protein>
<sequence>MQYKFSTPGYAAYDNVIEAISACLLNCTHFDNTCSSYLPSIDMCDAILRCVEDNLDNVLMAQYGAAATILGFIPTILSMVGTNRGDHLKIHRRFPILALLLSCCNPSTSIVGLIWRARSPPEDIWSAEQDVNPSTRSRRHGLSIAFLLHLLTAAAAGLVLWQAVVLGMRGVISFACPTWINPLIWVLVGLSAHLIDVLVSRICISDARCRWKLDLGKEPLKMRWPRAMRAKEMALTVLALADYIYGTIILSSMQLVAPNPALIVTVIFALPATFAKLVAIFLLERAPAAEEPAAIPLLAAEEGERLSEGAAK</sequence>
<evidence type="ECO:0000313" key="3">
    <source>
        <dbReference type="Proteomes" id="UP000815677"/>
    </source>
</evidence>
<proteinExistence type="predicted"/>
<feature type="transmembrane region" description="Helical" evidence="1">
    <location>
        <begin position="63"/>
        <end position="82"/>
    </location>
</feature>
<feature type="transmembrane region" description="Helical" evidence="1">
    <location>
        <begin position="142"/>
        <end position="163"/>
    </location>
</feature>